<keyword evidence="3" id="KW-0812">Transmembrane</keyword>
<name>A0AA48IAU5_9FIRM</name>
<evidence type="ECO:0000313" key="5">
    <source>
        <dbReference type="EMBL" id="BED92090.1"/>
    </source>
</evidence>
<dbReference type="AlphaFoldDB" id="A0AA48IAU5"/>
<proteinExistence type="predicted"/>
<accession>A0AA48IAU5</accession>
<dbReference type="Proteomes" id="UP001337580">
    <property type="component" value="Chromosome"/>
</dbReference>
<dbReference type="InterPro" id="IPR051201">
    <property type="entry name" value="Chloro_Bact_Ser_Proteases"/>
</dbReference>
<evidence type="ECO:0000256" key="3">
    <source>
        <dbReference type="SAM" id="Phobius"/>
    </source>
</evidence>
<dbReference type="InterPro" id="IPR001478">
    <property type="entry name" value="PDZ"/>
</dbReference>
<dbReference type="EMBL" id="AP027924">
    <property type="protein sequence ID" value="BED92090.1"/>
    <property type="molecule type" value="Genomic_DNA"/>
</dbReference>
<dbReference type="PRINTS" id="PR00834">
    <property type="entry name" value="PROTEASES2C"/>
</dbReference>
<keyword evidence="3" id="KW-0472">Membrane</keyword>
<dbReference type="Pfam" id="PF13180">
    <property type="entry name" value="PDZ_2"/>
    <property type="match status" value="1"/>
</dbReference>
<dbReference type="InterPro" id="IPR036034">
    <property type="entry name" value="PDZ_sf"/>
</dbReference>
<dbReference type="Pfam" id="PF13365">
    <property type="entry name" value="Trypsin_2"/>
    <property type="match status" value="1"/>
</dbReference>
<dbReference type="SMART" id="SM00228">
    <property type="entry name" value="PDZ"/>
    <property type="match status" value="1"/>
</dbReference>
<keyword evidence="1" id="KW-0645">Protease</keyword>
<keyword evidence="2" id="KW-0378">Hydrolase</keyword>
<dbReference type="GO" id="GO:0006508">
    <property type="term" value="P:proteolysis"/>
    <property type="evidence" value="ECO:0007669"/>
    <property type="project" value="UniProtKB-KW"/>
</dbReference>
<keyword evidence="3" id="KW-1133">Transmembrane helix</keyword>
<organism evidence="5">
    <name type="scientific">Candidatus Improbicoccus pseudotrichonymphae</name>
    <dbReference type="NCBI Taxonomy" id="3033792"/>
    <lineage>
        <taxon>Bacteria</taxon>
        <taxon>Bacillati</taxon>
        <taxon>Bacillota</taxon>
        <taxon>Clostridia</taxon>
        <taxon>Candidatus Improbicoccus</taxon>
    </lineage>
</organism>
<gene>
    <name evidence="5" type="ORF">CfP315_0673</name>
</gene>
<feature type="domain" description="PDZ" evidence="4">
    <location>
        <begin position="294"/>
        <end position="391"/>
    </location>
</feature>
<dbReference type="PANTHER" id="PTHR43343">
    <property type="entry name" value="PEPTIDASE S12"/>
    <property type="match status" value="1"/>
</dbReference>
<dbReference type="Gene3D" id="2.30.42.10">
    <property type="match status" value="1"/>
</dbReference>
<dbReference type="GO" id="GO:0004252">
    <property type="term" value="F:serine-type endopeptidase activity"/>
    <property type="evidence" value="ECO:0007669"/>
    <property type="project" value="InterPro"/>
</dbReference>
<dbReference type="SUPFAM" id="SSF50494">
    <property type="entry name" value="Trypsin-like serine proteases"/>
    <property type="match status" value="1"/>
</dbReference>
<evidence type="ECO:0000256" key="1">
    <source>
        <dbReference type="ARBA" id="ARBA00022670"/>
    </source>
</evidence>
<protein>
    <submittedName>
        <fullName evidence="5">Trypsin-like peptidase domain-containing protein</fullName>
    </submittedName>
</protein>
<dbReference type="InterPro" id="IPR001940">
    <property type="entry name" value="Peptidase_S1C"/>
</dbReference>
<evidence type="ECO:0000256" key="2">
    <source>
        <dbReference type="ARBA" id="ARBA00022801"/>
    </source>
</evidence>
<reference evidence="5" key="1">
    <citation type="journal article" date="2023" name="ISME J.">
        <title>Emergence of putative energy parasites within Clostridia revealed by genome analysis of a novel endosymbiotic clade.</title>
        <authorList>
            <person name="Takahashi K."/>
            <person name="Kuwahara H."/>
            <person name="Horikawa Y."/>
            <person name="Izawa K."/>
            <person name="Kato D."/>
            <person name="Inagaki T."/>
            <person name="Yuki M."/>
            <person name="Ohkuma M."/>
            <person name="Hongoh Y."/>
        </authorList>
    </citation>
    <scope>NUCLEOTIDE SEQUENCE</scope>
    <source>
        <strain evidence="5">CfP3-15</strain>
    </source>
</reference>
<dbReference type="InterPro" id="IPR009003">
    <property type="entry name" value="Peptidase_S1_PA"/>
</dbReference>
<dbReference type="Gene3D" id="2.40.10.120">
    <property type="match status" value="1"/>
</dbReference>
<evidence type="ECO:0000259" key="4">
    <source>
        <dbReference type="PROSITE" id="PS50106"/>
    </source>
</evidence>
<dbReference type="SUPFAM" id="SSF50156">
    <property type="entry name" value="PDZ domain-like"/>
    <property type="match status" value="1"/>
</dbReference>
<feature type="transmembrane region" description="Helical" evidence="3">
    <location>
        <begin position="40"/>
        <end position="63"/>
    </location>
</feature>
<sequence length="412" mass="45475">MEKNKDQGGKERKDGFWGFGKKNKNKYGMIDYSPDKKNKFLIRIILILSFLSAFFGGILFYLWQNNEIKLPSFLNPEKKSSIIDDFQVQEGSVGDKKALSPEEIYEKTKKSVVGIAHYNVNTDMFSDLVGQGSGIVISENGYIVTNAHIVGDSKKNKIVVVFKSEDGKTEEYSAKLIGKDPKTDVALLKIEKSGLFPAIFEDSDHVKIGNRCFAVGNPCGFAFFGSYTGGIISAIGRTIDGSSVPYIQTDAALNPGNSGGPLINQYGYVIGMNTSKMSSVELEGMGFAIPSKMLLEVIKSLREKGYVGNRVKIGIVGKLVSRMHAQLNDLPLGIYIVEINSDSDLKRNGVKTGDIIMKVNGINITSYDDLDRALLNLKPGDKVSMKIFRRNSITNETREFEVSVRLIEDRGE</sequence>
<dbReference type="PANTHER" id="PTHR43343:SF3">
    <property type="entry name" value="PROTEASE DO-LIKE 8, CHLOROPLASTIC"/>
    <property type="match status" value="1"/>
</dbReference>
<dbReference type="PROSITE" id="PS50106">
    <property type="entry name" value="PDZ"/>
    <property type="match status" value="1"/>
</dbReference>
<dbReference type="KEGG" id="ips:CfP315_0673"/>